<evidence type="ECO:0000256" key="1">
    <source>
        <dbReference type="ARBA" id="ARBA00009063"/>
    </source>
</evidence>
<organism evidence="13 14">
    <name type="scientific">Umbelopsis vinacea</name>
    <dbReference type="NCBI Taxonomy" id="44442"/>
    <lineage>
        <taxon>Eukaryota</taxon>
        <taxon>Fungi</taxon>
        <taxon>Fungi incertae sedis</taxon>
        <taxon>Mucoromycota</taxon>
        <taxon>Mucoromycotina</taxon>
        <taxon>Umbelopsidomycetes</taxon>
        <taxon>Umbelopsidales</taxon>
        <taxon>Umbelopsidaceae</taxon>
        <taxon>Umbelopsis</taxon>
    </lineage>
</organism>
<evidence type="ECO:0000256" key="10">
    <source>
        <dbReference type="SAM" id="MobiDB-lite"/>
    </source>
</evidence>
<dbReference type="PROSITE" id="PS50192">
    <property type="entry name" value="T_SNARE"/>
    <property type="match status" value="1"/>
</dbReference>
<accession>A0A8H7Q8X9</accession>
<dbReference type="GO" id="GO:0005794">
    <property type="term" value="C:Golgi apparatus"/>
    <property type="evidence" value="ECO:0007669"/>
    <property type="project" value="UniProtKB-SubCell"/>
</dbReference>
<keyword evidence="7 11" id="KW-0472">Membrane</keyword>
<dbReference type="CDD" id="cd21443">
    <property type="entry name" value="SNARE_NTD_STX6_STX10"/>
    <property type="match status" value="1"/>
</dbReference>
<comment type="subcellular location">
    <subcellularLocation>
        <location evidence="8">Golgi apparatus</location>
        <location evidence="8">trans-Golgi network membrane</location>
        <topology evidence="8">Single-pass type IV membrane protein</topology>
    </subcellularLocation>
</comment>
<evidence type="ECO:0000259" key="12">
    <source>
        <dbReference type="PROSITE" id="PS50192"/>
    </source>
</evidence>
<feature type="coiled-coil region" evidence="9">
    <location>
        <begin position="47"/>
        <end position="74"/>
    </location>
</feature>
<evidence type="ECO:0000313" key="13">
    <source>
        <dbReference type="EMBL" id="KAG2187500.1"/>
    </source>
</evidence>
<dbReference type="Gene3D" id="1.20.5.110">
    <property type="match status" value="1"/>
</dbReference>
<evidence type="ECO:0000256" key="6">
    <source>
        <dbReference type="ARBA" id="ARBA00023034"/>
    </source>
</evidence>
<evidence type="ECO:0000256" key="7">
    <source>
        <dbReference type="ARBA" id="ARBA00023136"/>
    </source>
</evidence>
<dbReference type="GO" id="GO:0016020">
    <property type="term" value="C:membrane"/>
    <property type="evidence" value="ECO:0007669"/>
    <property type="project" value="InterPro"/>
</dbReference>
<dbReference type="InterPro" id="IPR010989">
    <property type="entry name" value="SNARE"/>
</dbReference>
<feature type="domain" description="T-SNARE coiled-coil homology" evidence="12">
    <location>
        <begin position="146"/>
        <end position="208"/>
    </location>
</feature>
<dbReference type="Gene3D" id="1.20.58.90">
    <property type="match status" value="1"/>
</dbReference>
<keyword evidence="9" id="KW-0175">Coiled coil</keyword>
<evidence type="ECO:0000256" key="9">
    <source>
        <dbReference type="SAM" id="Coils"/>
    </source>
</evidence>
<evidence type="ECO:0000256" key="5">
    <source>
        <dbReference type="ARBA" id="ARBA00022989"/>
    </source>
</evidence>
<evidence type="ECO:0000256" key="4">
    <source>
        <dbReference type="ARBA" id="ARBA00022927"/>
    </source>
</evidence>
<dbReference type="InterPro" id="IPR015260">
    <property type="entry name" value="Syntaxin-6/10/61_N"/>
</dbReference>
<sequence>MPPQDPFLAVKKEVEGSLDNATTLFDSWKRIYNTVSSPSNEELLWTADELSSSLEAINQDLDDLQESIAAVQAHPEAFNLSGSEVQSRNNFITRTRNTVREMEDTIRNPPRKTSPRNNQVRRATSGKDGMGEIEGSTGLLTFLNKQMMMQDQDTQLDSISGTLHNLKDIAGTMHQEVEDHVILLDELDQHVDMSSNRLGRAMNRVKYILRKEEESKSGYCVCCLILVLIILLILVITI</sequence>
<comment type="similarity">
    <text evidence="1">Belongs to the syntaxin family.</text>
</comment>
<keyword evidence="4" id="KW-0653">Protein transport</keyword>
<dbReference type="CDD" id="cd15851">
    <property type="entry name" value="SNARE_Syntaxin6"/>
    <property type="match status" value="1"/>
</dbReference>
<proteinExistence type="inferred from homology"/>
<dbReference type="Pfam" id="PF09177">
    <property type="entry name" value="STX6_10_61_N"/>
    <property type="match status" value="1"/>
</dbReference>
<keyword evidence="5 11" id="KW-1133">Transmembrane helix</keyword>
<dbReference type="GO" id="GO:0048193">
    <property type="term" value="P:Golgi vesicle transport"/>
    <property type="evidence" value="ECO:0007669"/>
    <property type="project" value="InterPro"/>
</dbReference>
<name>A0A8H7Q8X9_9FUNG</name>
<dbReference type="InterPro" id="IPR000727">
    <property type="entry name" value="T_SNARE_dom"/>
</dbReference>
<dbReference type="EMBL" id="JAEPRA010000003">
    <property type="protein sequence ID" value="KAG2187500.1"/>
    <property type="molecule type" value="Genomic_DNA"/>
</dbReference>
<dbReference type="PANTHER" id="PTHR12791">
    <property type="entry name" value="GOLGI SNARE BET1-RELATED"/>
    <property type="match status" value="1"/>
</dbReference>
<gene>
    <name evidence="13" type="ORF">INT44_005189</name>
</gene>
<evidence type="ECO:0000256" key="11">
    <source>
        <dbReference type="SAM" id="Phobius"/>
    </source>
</evidence>
<dbReference type="SMART" id="SM00397">
    <property type="entry name" value="t_SNARE"/>
    <property type="match status" value="1"/>
</dbReference>
<dbReference type="FunFam" id="1.20.58.90:FF:000004">
    <property type="entry name" value="Syntaxin 10"/>
    <property type="match status" value="1"/>
</dbReference>
<keyword evidence="6" id="KW-0333">Golgi apparatus</keyword>
<reference evidence="13" key="1">
    <citation type="submission" date="2020-12" db="EMBL/GenBank/DDBJ databases">
        <title>Metabolic potential, ecology and presence of endohyphal bacteria is reflected in genomic diversity of Mucoromycotina.</title>
        <authorList>
            <person name="Muszewska A."/>
            <person name="Okrasinska A."/>
            <person name="Steczkiewicz K."/>
            <person name="Drgas O."/>
            <person name="Orlowska M."/>
            <person name="Perlinska-Lenart U."/>
            <person name="Aleksandrzak-Piekarczyk T."/>
            <person name="Szatraj K."/>
            <person name="Zielenkiewicz U."/>
            <person name="Pilsyk S."/>
            <person name="Malc E."/>
            <person name="Mieczkowski P."/>
            <person name="Kruszewska J.S."/>
            <person name="Biernat P."/>
            <person name="Pawlowska J."/>
        </authorList>
    </citation>
    <scope>NUCLEOTIDE SEQUENCE</scope>
    <source>
        <strain evidence="13">WA0000051536</strain>
    </source>
</reference>
<protein>
    <recommendedName>
        <fullName evidence="12">t-SNARE coiled-coil homology domain-containing protein</fullName>
    </recommendedName>
</protein>
<evidence type="ECO:0000256" key="3">
    <source>
        <dbReference type="ARBA" id="ARBA00022692"/>
    </source>
</evidence>
<dbReference type="SUPFAM" id="SSF47661">
    <property type="entry name" value="t-snare proteins"/>
    <property type="match status" value="1"/>
</dbReference>
<dbReference type="OrthoDB" id="546861at2759"/>
<keyword evidence="14" id="KW-1185">Reference proteome</keyword>
<evidence type="ECO:0000313" key="14">
    <source>
        <dbReference type="Proteomes" id="UP000612746"/>
    </source>
</evidence>
<evidence type="ECO:0000256" key="2">
    <source>
        <dbReference type="ARBA" id="ARBA00022448"/>
    </source>
</evidence>
<feature type="transmembrane region" description="Helical" evidence="11">
    <location>
        <begin position="218"/>
        <end position="237"/>
    </location>
</feature>
<dbReference type="GO" id="GO:0015031">
    <property type="term" value="P:protein transport"/>
    <property type="evidence" value="ECO:0007669"/>
    <property type="project" value="UniProtKB-KW"/>
</dbReference>
<evidence type="ECO:0000256" key="8">
    <source>
        <dbReference type="ARBA" id="ARBA00037801"/>
    </source>
</evidence>
<feature type="region of interest" description="Disordered" evidence="10">
    <location>
        <begin position="106"/>
        <end position="130"/>
    </location>
</feature>
<dbReference type="AlphaFoldDB" id="A0A8H7Q8X9"/>
<keyword evidence="3 11" id="KW-0812">Transmembrane</keyword>
<dbReference type="SUPFAM" id="SSF58038">
    <property type="entry name" value="SNARE fusion complex"/>
    <property type="match status" value="1"/>
</dbReference>
<comment type="caution">
    <text evidence="13">The sequence shown here is derived from an EMBL/GenBank/DDBJ whole genome shotgun (WGS) entry which is preliminary data.</text>
</comment>
<dbReference type="Proteomes" id="UP000612746">
    <property type="component" value="Unassembled WGS sequence"/>
</dbReference>
<keyword evidence="2" id="KW-0813">Transport</keyword>